<evidence type="ECO:0000313" key="2">
    <source>
        <dbReference type="Proteomes" id="UP000242642"/>
    </source>
</evidence>
<dbReference type="AlphaFoldDB" id="A0A1I0D8T6"/>
<proteinExistence type="predicted"/>
<accession>A0A1I0D8T6</accession>
<dbReference type="OrthoDB" id="6710127at2"/>
<keyword evidence="2" id="KW-1185">Reference proteome</keyword>
<dbReference type="Proteomes" id="UP000242642">
    <property type="component" value="Unassembled WGS sequence"/>
</dbReference>
<name>A0A1I0D8T6_9GAMM</name>
<dbReference type="RefSeq" id="WP_093320211.1">
    <property type="nucleotide sequence ID" value="NZ_FOHV01000014.1"/>
</dbReference>
<sequence>MSTYKKIAEFVKDKHHVTVKSCHIAHCKELFGLPRKNSHNRRDPSKRVYECPEKFKPFIKEAFINFGLLKK</sequence>
<organism evidence="1 2">
    <name type="scientific">Thorsellia anophelis DSM 18579</name>
    <dbReference type="NCBI Taxonomy" id="1123402"/>
    <lineage>
        <taxon>Bacteria</taxon>
        <taxon>Pseudomonadati</taxon>
        <taxon>Pseudomonadota</taxon>
        <taxon>Gammaproteobacteria</taxon>
        <taxon>Enterobacterales</taxon>
        <taxon>Thorselliaceae</taxon>
        <taxon>Thorsellia</taxon>
    </lineage>
</organism>
<gene>
    <name evidence="1" type="ORF">SAMN02583745_01903</name>
</gene>
<reference evidence="2" key="1">
    <citation type="submission" date="2016-10" db="EMBL/GenBank/DDBJ databases">
        <authorList>
            <person name="Varghese N."/>
            <person name="Submissions S."/>
        </authorList>
    </citation>
    <scope>NUCLEOTIDE SEQUENCE [LARGE SCALE GENOMIC DNA]</scope>
    <source>
        <strain evidence="2">DSM 18579</strain>
    </source>
</reference>
<dbReference type="EMBL" id="FOHV01000014">
    <property type="protein sequence ID" value="SET28672.1"/>
    <property type="molecule type" value="Genomic_DNA"/>
</dbReference>
<protein>
    <submittedName>
        <fullName evidence="1">Uncharacterized protein</fullName>
    </submittedName>
</protein>
<evidence type="ECO:0000313" key="1">
    <source>
        <dbReference type="EMBL" id="SET28672.1"/>
    </source>
</evidence>
<dbReference type="STRING" id="1123402.SAMN02583745_01903"/>